<organism evidence="1 2">
    <name type="scientific">Coxiella burnetii (strain Dugway 5J108-111)</name>
    <dbReference type="NCBI Taxonomy" id="434922"/>
    <lineage>
        <taxon>Bacteria</taxon>
        <taxon>Pseudomonadati</taxon>
        <taxon>Pseudomonadota</taxon>
        <taxon>Gammaproteobacteria</taxon>
        <taxon>Legionellales</taxon>
        <taxon>Coxiellaceae</taxon>
        <taxon>Coxiella</taxon>
    </lineage>
</organism>
<gene>
    <name evidence="1" type="ordered locus">CBUD_1700</name>
</gene>
<proteinExistence type="predicted"/>
<dbReference type="AlphaFoldDB" id="A9KGI8"/>
<dbReference type="RefSeq" id="WP_005769097.1">
    <property type="nucleotide sequence ID" value="NC_009727.1"/>
</dbReference>
<accession>A9KGI8</accession>
<dbReference type="EMBL" id="CP000733">
    <property type="protein sequence ID" value="ABS77565.1"/>
    <property type="molecule type" value="Genomic_DNA"/>
</dbReference>
<sequence length="41" mass="4891">MIIYQKVSSKFPLHKTTLLSQVWVDKIKRLKMKKFLLSKGK</sequence>
<dbReference type="KEGG" id="cbd:CBUD_1700"/>
<dbReference type="HOGENOM" id="CLU_3268788_0_0_6"/>
<reference evidence="1 2" key="1">
    <citation type="journal article" date="2009" name="Infect. Immun.">
        <title>Comparative genomics reveal extensive transposon-mediated genomic plasticity and diversity among potential effector proteins within the genus Coxiella.</title>
        <authorList>
            <person name="Beare P.A."/>
            <person name="Unsworth N."/>
            <person name="Andoh M."/>
            <person name="Voth D.E."/>
            <person name="Omsland A."/>
            <person name="Gilk S.D."/>
            <person name="Williams K.P."/>
            <person name="Sobral B.W."/>
            <person name="Kupko J.J.III."/>
            <person name="Porcella S.F."/>
            <person name="Samuel J.E."/>
            <person name="Heinzen R.A."/>
        </authorList>
    </citation>
    <scope>NUCLEOTIDE SEQUENCE [LARGE SCALE GENOMIC DNA]</scope>
    <source>
        <strain evidence="1 2">Dugway 5J108-111</strain>
    </source>
</reference>
<dbReference type="Proteomes" id="UP000008555">
    <property type="component" value="Chromosome"/>
</dbReference>
<protein>
    <submittedName>
        <fullName evidence="1">Uncharacterized protein</fullName>
    </submittedName>
</protein>
<evidence type="ECO:0000313" key="1">
    <source>
        <dbReference type="EMBL" id="ABS77565.1"/>
    </source>
</evidence>
<evidence type="ECO:0000313" key="2">
    <source>
        <dbReference type="Proteomes" id="UP000008555"/>
    </source>
</evidence>
<name>A9KGI8_COXBN</name>